<sequence length="186" mass="22114">MSAETKFRTKYQDRLTDLKTLSHDSNNNEYLCQNTTYKSYNFDEIVKARNPKCTPASPDTLIFKGNKVYCVEFKNSFKKRVDAGVIKKKLEDGYKVLSEIFIELGLQLTDYQLIFCVVHKGFNESELEKKETKWRKIRYRTEYKRIAQFDLEQYKGKGKYFDDILTNDVDFFRKEFIEKINPTLPC</sequence>
<dbReference type="AlphaFoldDB" id="A0A1J5U7N9"/>
<protein>
    <submittedName>
        <fullName evidence="1">Uncharacterized protein</fullName>
    </submittedName>
</protein>
<name>A0A1J5U7N9_9GAMM</name>
<gene>
    <name evidence="1" type="ORF">BGC33_04710</name>
</gene>
<reference evidence="2" key="1">
    <citation type="submission" date="2016-09" db="EMBL/GenBank/DDBJ databases">
        <title>Genome Sequence of Bathymodiolus thermophilus sulfur-oxidizing gill endosymbiont.</title>
        <authorList>
            <person name="Ponnudurai R."/>
            <person name="Kleiner M."/>
            <person name="Sayavedra L."/>
            <person name="Thuermer A."/>
            <person name="Felbeck H."/>
            <person name="Schlueter R."/>
            <person name="Schweder T."/>
            <person name="Markert S."/>
        </authorList>
    </citation>
    <scope>NUCLEOTIDE SEQUENCE [LARGE SCALE GENOMIC DNA]</scope>
    <source>
        <strain evidence="2">BAT/CrabSpa'14</strain>
    </source>
</reference>
<organism evidence="1 2">
    <name type="scientific">Bathymodiolus thermophilus thioautotrophic gill symbiont</name>
    <dbReference type="NCBI Taxonomy" id="2360"/>
    <lineage>
        <taxon>Bacteria</taxon>
        <taxon>Pseudomonadati</taxon>
        <taxon>Pseudomonadota</taxon>
        <taxon>Gammaproteobacteria</taxon>
        <taxon>sulfur-oxidizing symbionts</taxon>
    </lineage>
</organism>
<comment type="caution">
    <text evidence="1">The sequence shown here is derived from an EMBL/GenBank/DDBJ whole genome shotgun (WGS) entry which is preliminary data.</text>
</comment>
<accession>A0A1J5U7N9</accession>
<evidence type="ECO:0000313" key="2">
    <source>
        <dbReference type="Proteomes" id="UP000182798"/>
    </source>
</evidence>
<dbReference type="Proteomes" id="UP000182798">
    <property type="component" value="Unassembled WGS sequence"/>
</dbReference>
<dbReference type="EMBL" id="MIQH01000500">
    <property type="protein sequence ID" value="OIR24854.1"/>
    <property type="molecule type" value="Genomic_DNA"/>
</dbReference>
<dbReference type="RefSeq" id="WP_071564091.1">
    <property type="nucleotide sequence ID" value="NZ_CAESAR020000033.1"/>
</dbReference>
<evidence type="ECO:0000313" key="1">
    <source>
        <dbReference type="EMBL" id="OIR24854.1"/>
    </source>
</evidence>
<dbReference type="OrthoDB" id="5373159at2"/>
<proteinExistence type="predicted"/>